<comment type="caution">
    <text evidence="1">The sequence shown here is derived from an EMBL/GenBank/DDBJ whole genome shotgun (WGS) entry which is preliminary data.</text>
</comment>
<sequence>MCIFLIDASGFIGYAIVPELLAAGHDVLGLARSDESVALVERLGAQAAQSDGVIHCAFIHDMNNYEESCKKELEGSNRAFILTSGTLMLRKDEPQGPSSLRAGSEKVAMSYVSRRVRSAGEHGFVRALIGIARNTGVSAYIGDGKNHWPAVHRLDAAAPAGSYLQATADEGVPTREIASLISRRLNVPLVSKTVEEAPAHFTWLNLSLGQPDF</sequence>
<evidence type="ECO:0000313" key="2">
    <source>
        <dbReference type="Proteomes" id="UP001489719"/>
    </source>
</evidence>
<organism evidence="1 2">
    <name type="scientific">Lipomyces orientalis</name>
    <dbReference type="NCBI Taxonomy" id="1233043"/>
    <lineage>
        <taxon>Eukaryota</taxon>
        <taxon>Fungi</taxon>
        <taxon>Dikarya</taxon>
        <taxon>Ascomycota</taxon>
        <taxon>Saccharomycotina</taxon>
        <taxon>Lipomycetes</taxon>
        <taxon>Lipomycetales</taxon>
        <taxon>Lipomycetaceae</taxon>
        <taxon>Lipomyces</taxon>
    </lineage>
</organism>
<name>A0ACC3TFJ2_9ASCO</name>
<proteinExistence type="predicted"/>
<reference evidence="2" key="1">
    <citation type="journal article" date="2024" name="Front. Bioeng. Biotechnol.">
        <title>Genome-scale model development and genomic sequencing of the oleaginous clade Lipomyces.</title>
        <authorList>
            <person name="Czajka J.J."/>
            <person name="Han Y."/>
            <person name="Kim J."/>
            <person name="Mondo S.J."/>
            <person name="Hofstad B.A."/>
            <person name="Robles A."/>
            <person name="Haridas S."/>
            <person name="Riley R."/>
            <person name="LaButti K."/>
            <person name="Pangilinan J."/>
            <person name="Andreopoulos W."/>
            <person name="Lipzen A."/>
            <person name="Yan J."/>
            <person name="Wang M."/>
            <person name="Ng V."/>
            <person name="Grigoriev I.V."/>
            <person name="Spatafora J.W."/>
            <person name="Magnuson J.K."/>
            <person name="Baker S.E."/>
            <person name="Pomraning K.R."/>
        </authorList>
    </citation>
    <scope>NUCLEOTIDE SEQUENCE [LARGE SCALE GENOMIC DNA]</scope>
    <source>
        <strain evidence="2">CBS 10300</strain>
    </source>
</reference>
<gene>
    <name evidence="1" type="ORF">V1517DRAFT_354965</name>
</gene>
<dbReference type="EMBL" id="MU970166">
    <property type="protein sequence ID" value="KAK9319735.1"/>
    <property type="molecule type" value="Genomic_DNA"/>
</dbReference>
<evidence type="ECO:0000313" key="1">
    <source>
        <dbReference type="EMBL" id="KAK9319735.1"/>
    </source>
</evidence>
<keyword evidence="2" id="KW-1185">Reference proteome</keyword>
<dbReference type="Proteomes" id="UP001489719">
    <property type="component" value="Unassembled WGS sequence"/>
</dbReference>
<accession>A0ACC3TFJ2</accession>
<protein>
    <submittedName>
        <fullName evidence="1">Alcohol dehydrogenase</fullName>
    </submittedName>
</protein>